<keyword evidence="16" id="KW-1185">Reference proteome</keyword>
<dbReference type="Gene3D" id="2.170.130.10">
    <property type="entry name" value="TonB-dependent receptor, plug domain"/>
    <property type="match status" value="1"/>
</dbReference>
<keyword evidence="6 11" id="KW-0798">TonB box</keyword>
<dbReference type="InterPro" id="IPR039426">
    <property type="entry name" value="TonB-dep_rcpt-like"/>
</dbReference>
<keyword evidence="5 12" id="KW-0732">Signal</keyword>
<evidence type="ECO:0000256" key="2">
    <source>
        <dbReference type="ARBA" id="ARBA00022448"/>
    </source>
</evidence>
<keyword evidence="3 10" id="KW-1134">Transmembrane beta strand</keyword>
<evidence type="ECO:0000256" key="11">
    <source>
        <dbReference type="RuleBase" id="RU003357"/>
    </source>
</evidence>
<evidence type="ECO:0000256" key="12">
    <source>
        <dbReference type="SAM" id="SignalP"/>
    </source>
</evidence>
<evidence type="ECO:0000313" key="16">
    <source>
        <dbReference type="Proteomes" id="UP000293874"/>
    </source>
</evidence>
<evidence type="ECO:0000256" key="3">
    <source>
        <dbReference type="ARBA" id="ARBA00022452"/>
    </source>
</evidence>
<dbReference type="Pfam" id="PF07715">
    <property type="entry name" value="Plug"/>
    <property type="match status" value="1"/>
</dbReference>
<dbReference type="RefSeq" id="WP_207234221.1">
    <property type="nucleotide sequence ID" value="NZ_CP042431.1"/>
</dbReference>
<feature type="signal peptide" evidence="12">
    <location>
        <begin position="1"/>
        <end position="30"/>
    </location>
</feature>
<evidence type="ECO:0000256" key="7">
    <source>
        <dbReference type="ARBA" id="ARBA00023136"/>
    </source>
</evidence>
<keyword evidence="8 15" id="KW-0675">Receptor</keyword>
<proteinExistence type="inferred from homology"/>
<dbReference type="GO" id="GO:0044718">
    <property type="term" value="P:siderophore transmembrane transport"/>
    <property type="evidence" value="ECO:0007669"/>
    <property type="project" value="TreeGrafter"/>
</dbReference>
<evidence type="ECO:0000256" key="10">
    <source>
        <dbReference type="PROSITE-ProRule" id="PRU01360"/>
    </source>
</evidence>
<feature type="domain" description="TonB-dependent receptor plug" evidence="14">
    <location>
        <begin position="140"/>
        <end position="265"/>
    </location>
</feature>
<dbReference type="InterPro" id="IPR012910">
    <property type="entry name" value="Plug_dom"/>
</dbReference>
<dbReference type="InterPro" id="IPR000531">
    <property type="entry name" value="Beta-barrel_TonB"/>
</dbReference>
<evidence type="ECO:0000259" key="13">
    <source>
        <dbReference type="Pfam" id="PF00593"/>
    </source>
</evidence>
<dbReference type="InterPro" id="IPR036942">
    <property type="entry name" value="Beta-barrel_TonB_sf"/>
</dbReference>
<evidence type="ECO:0000256" key="6">
    <source>
        <dbReference type="ARBA" id="ARBA00023077"/>
    </source>
</evidence>
<keyword evidence="4 10" id="KW-0812">Transmembrane</keyword>
<gene>
    <name evidence="15" type="ORF">EV199_2080</name>
</gene>
<dbReference type="GO" id="GO:0009279">
    <property type="term" value="C:cell outer membrane"/>
    <property type="evidence" value="ECO:0007669"/>
    <property type="project" value="UniProtKB-SubCell"/>
</dbReference>
<protein>
    <submittedName>
        <fullName evidence="15">Outer membrane receptor protein involved in Fe transport</fullName>
    </submittedName>
</protein>
<evidence type="ECO:0000259" key="14">
    <source>
        <dbReference type="Pfam" id="PF07715"/>
    </source>
</evidence>
<dbReference type="PANTHER" id="PTHR30069:SF29">
    <property type="entry name" value="HEMOGLOBIN AND HEMOGLOBIN-HAPTOGLOBIN-BINDING PROTEIN 1-RELATED"/>
    <property type="match status" value="1"/>
</dbReference>
<keyword evidence="2 10" id="KW-0813">Transport</keyword>
<dbReference type="EMBL" id="SGXA01000001">
    <property type="protein sequence ID" value="RZS76201.1"/>
    <property type="molecule type" value="Genomic_DNA"/>
</dbReference>
<keyword evidence="7 10" id="KW-0472">Membrane</keyword>
<comment type="similarity">
    <text evidence="10 11">Belongs to the TonB-dependent receptor family.</text>
</comment>
<evidence type="ECO:0000313" key="15">
    <source>
        <dbReference type="EMBL" id="RZS76201.1"/>
    </source>
</evidence>
<evidence type="ECO:0000256" key="5">
    <source>
        <dbReference type="ARBA" id="ARBA00022729"/>
    </source>
</evidence>
<dbReference type="Gene3D" id="2.60.40.1120">
    <property type="entry name" value="Carboxypeptidase-like, regulatory domain"/>
    <property type="match status" value="1"/>
</dbReference>
<dbReference type="SUPFAM" id="SSF49464">
    <property type="entry name" value="Carboxypeptidase regulatory domain-like"/>
    <property type="match status" value="1"/>
</dbReference>
<evidence type="ECO:0000256" key="9">
    <source>
        <dbReference type="ARBA" id="ARBA00023237"/>
    </source>
</evidence>
<dbReference type="PANTHER" id="PTHR30069">
    <property type="entry name" value="TONB-DEPENDENT OUTER MEMBRANE RECEPTOR"/>
    <property type="match status" value="1"/>
</dbReference>
<dbReference type="InterPro" id="IPR037066">
    <property type="entry name" value="Plug_dom_sf"/>
</dbReference>
<keyword evidence="9 10" id="KW-0998">Cell outer membrane</keyword>
<dbReference type="InterPro" id="IPR008969">
    <property type="entry name" value="CarboxyPept-like_regulatory"/>
</dbReference>
<evidence type="ECO:0000256" key="1">
    <source>
        <dbReference type="ARBA" id="ARBA00004571"/>
    </source>
</evidence>
<reference evidence="15 16" key="1">
    <citation type="submission" date="2019-02" db="EMBL/GenBank/DDBJ databases">
        <title>Genomic Encyclopedia of Type Strains, Phase IV (KMG-IV): sequencing the most valuable type-strain genomes for metagenomic binning, comparative biology and taxonomic classification.</title>
        <authorList>
            <person name="Goeker M."/>
        </authorList>
    </citation>
    <scope>NUCLEOTIDE SEQUENCE [LARGE SCALE GENOMIC DNA]</scope>
    <source>
        <strain evidence="15 16">DSM 18116</strain>
    </source>
</reference>
<feature type="domain" description="TonB-dependent receptor-like beta-barrel" evidence="13">
    <location>
        <begin position="414"/>
        <end position="862"/>
    </location>
</feature>
<dbReference type="Pfam" id="PF00593">
    <property type="entry name" value="TonB_dep_Rec_b-barrel"/>
    <property type="match status" value="1"/>
</dbReference>
<dbReference type="PROSITE" id="PS52016">
    <property type="entry name" value="TONB_DEPENDENT_REC_3"/>
    <property type="match status" value="1"/>
</dbReference>
<dbReference type="SUPFAM" id="SSF56935">
    <property type="entry name" value="Porins"/>
    <property type="match status" value="1"/>
</dbReference>
<dbReference type="AlphaFoldDB" id="A0A4Q7N595"/>
<comment type="caution">
    <text evidence="15">The sequence shown here is derived from an EMBL/GenBank/DDBJ whole genome shotgun (WGS) entry which is preliminary data.</text>
</comment>
<accession>A0A4Q7N595</accession>
<dbReference type="GO" id="GO:0015344">
    <property type="term" value="F:siderophore uptake transmembrane transporter activity"/>
    <property type="evidence" value="ECO:0007669"/>
    <property type="project" value="TreeGrafter"/>
</dbReference>
<dbReference type="Pfam" id="PF13620">
    <property type="entry name" value="CarboxypepD_reg"/>
    <property type="match status" value="1"/>
</dbReference>
<evidence type="ECO:0000256" key="8">
    <source>
        <dbReference type="ARBA" id="ARBA00023170"/>
    </source>
</evidence>
<dbReference type="Gene3D" id="2.40.170.20">
    <property type="entry name" value="TonB-dependent receptor, beta-barrel domain"/>
    <property type="match status" value="1"/>
</dbReference>
<comment type="subcellular location">
    <subcellularLocation>
        <location evidence="1 10">Cell outer membrane</location>
        <topology evidence="1 10">Multi-pass membrane protein</topology>
    </subcellularLocation>
</comment>
<evidence type="ECO:0000256" key="4">
    <source>
        <dbReference type="ARBA" id="ARBA00022692"/>
    </source>
</evidence>
<organism evidence="15 16">
    <name type="scientific">Pseudobacter ginsenosidimutans</name>
    <dbReference type="NCBI Taxonomy" id="661488"/>
    <lineage>
        <taxon>Bacteria</taxon>
        <taxon>Pseudomonadati</taxon>
        <taxon>Bacteroidota</taxon>
        <taxon>Chitinophagia</taxon>
        <taxon>Chitinophagales</taxon>
        <taxon>Chitinophagaceae</taxon>
        <taxon>Pseudobacter</taxon>
    </lineage>
</organism>
<dbReference type="Proteomes" id="UP000293874">
    <property type="component" value="Unassembled WGS sequence"/>
</dbReference>
<sequence length="978" mass="107229">MKVQALHFKKQLQWLASCCLLLLMTLQGFGQQSVEVTGTVMSDKGDLLAGVTVEARRVAGNEKEKYTAQTNDKGIFVFKSLIPGNKYDFSFSFVGYEANAYKAYTVKRSGEKNSLLIRLTQKSNQLDEVVVTGQGADISKRRLSSNVTTIKSSELENIPSGRFDQLLQSKLPNAQIRLTGGQSGATSIIRARGVSSAMVNSTPIIYVDGVRMDNLNTAATVGGGSTQGAAISSIADIPMDNIERVEYINGGAATTLYGSDAANGVIQIFTKKGSRTGTSITAEAQIGVEKSTNDFLFFDRTKDLLFETGLYQKYHMAINGGSDKFGYSFSGNFLNSSGVMLHNQNRNRKIDFSSGFRAPLGKKVMYESSFMFVNNQYKRNRNGNQGGYTGLWFAESGASAITGPKFNNKLDQLTDSAFQVMKDYVDQAERLQDDQIRVNRFTTSQSFKYTPFKNLVVKAAGGIDYRVLRDQAVSTNAYIAHTTGKPSVDQGSITNSERKYMGITLEANAQYTVNLGDLSLVTTAGGQFFRTDDQQVSYSGTNLRDGMRFISTAAIRNATDFYGELVNYGIYIQENIGYKNKLFLDLGIRGDGNPAFGDNIGIQYYPKAGISYLLSEEKWFEPLQHILSSARLRASFGIAGNLPQPWSNQRTINSGGFLGEQVAYFGKPGNPDLKPEKTQTSEVGIDLAFLNDRIRFSAGFYRSITNDALFIVPPAPSTGQFDPQYYNVGKILNRGWEFNTVVVPVKTKDFTASVNFSVNTLYNRVLSSGGRAPFNINGFSARTIQTVVQEGFPVGYIRGNYGVFGKDGTLESFTPQEYLGTTIPDLFGSMGINIQYKQFTLFANADYQSGAVANNWDAQFRYNYGADNGKIAQAEVDKNGRLNWLNFTNMFIEKTDFIKVRTIGLLYNIKSASKNSVIKGLTIGLSAVNPLNFASSSFDPEATISGSAQGQGGATTGGISYATYSAPRQFIGTVRFNF</sequence>
<feature type="chain" id="PRO_5020900870" evidence="12">
    <location>
        <begin position="31"/>
        <end position="978"/>
    </location>
</feature>
<name>A0A4Q7N595_9BACT</name>